<accession>A0ABW0BDE2</accession>
<evidence type="ECO:0000256" key="2">
    <source>
        <dbReference type="ARBA" id="ARBA00022692"/>
    </source>
</evidence>
<evidence type="ECO:0000259" key="6">
    <source>
        <dbReference type="PROSITE" id="PS50850"/>
    </source>
</evidence>
<dbReference type="CDD" id="cd17321">
    <property type="entry name" value="MFS_MMR_MDR_like"/>
    <property type="match status" value="1"/>
</dbReference>
<feature type="transmembrane region" description="Helical" evidence="5">
    <location>
        <begin position="350"/>
        <end position="372"/>
    </location>
</feature>
<feature type="transmembrane region" description="Helical" evidence="5">
    <location>
        <begin position="250"/>
        <end position="270"/>
    </location>
</feature>
<organism evidence="7 8">
    <name type="scientific">Nocardioides taihuensis</name>
    <dbReference type="NCBI Taxonomy" id="1835606"/>
    <lineage>
        <taxon>Bacteria</taxon>
        <taxon>Bacillati</taxon>
        <taxon>Actinomycetota</taxon>
        <taxon>Actinomycetes</taxon>
        <taxon>Propionibacteriales</taxon>
        <taxon>Nocardioidaceae</taxon>
        <taxon>Nocardioides</taxon>
    </lineage>
</organism>
<evidence type="ECO:0000313" key="8">
    <source>
        <dbReference type="Proteomes" id="UP001596087"/>
    </source>
</evidence>
<protein>
    <submittedName>
        <fullName evidence="7">MFS transporter</fullName>
    </submittedName>
</protein>
<dbReference type="Gene3D" id="1.20.1720.10">
    <property type="entry name" value="Multidrug resistance protein D"/>
    <property type="match status" value="1"/>
</dbReference>
<feature type="transmembrane region" description="Helical" evidence="5">
    <location>
        <begin position="193"/>
        <end position="211"/>
    </location>
</feature>
<feature type="transmembrane region" description="Helical" evidence="5">
    <location>
        <begin position="384"/>
        <end position="405"/>
    </location>
</feature>
<comment type="subcellular location">
    <subcellularLocation>
        <location evidence="1">Cell membrane</location>
        <topology evidence="1">Multi-pass membrane protein</topology>
    </subcellularLocation>
</comment>
<dbReference type="PANTHER" id="PTHR42718:SF48">
    <property type="entry name" value="CONSERVED TWO-DOMAIN MEMBRANE PROTEIN-RELATED"/>
    <property type="match status" value="1"/>
</dbReference>
<evidence type="ECO:0000256" key="1">
    <source>
        <dbReference type="ARBA" id="ARBA00004651"/>
    </source>
</evidence>
<dbReference type="Gene3D" id="1.20.1250.20">
    <property type="entry name" value="MFS general substrate transporter like domains"/>
    <property type="match status" value="1"/>
</dbReference>
<keyword evidence="3 5" id="KW-1133">Transmembrane helix</keyword>
<dbReference type="PROSITE" id="PS00216">
    <property type="entry name" value="SUGAR_TRANSPORT_1"/>
    <property type="match status" value="1"/>
</dbReference>
<keyword evidence="8" id="KW-1185">Reference proteome</keyword>
<reference evidence="8" key="1">
    <citation type="journal article" date="2019" name="Int. J. Syst. Evol. Microbiol.">
        <title>The Global Catalogue of Microorganisms (GCM) 10K type strain sequencing project: providing services to taxonomists for standard genome sequencing and annotation.</title>
        <authorList>
            <consortium name="The Broad Institute Genomics Platform"/>
            <consortium name="The Broad Institute Genome Sequencing Center for Infectious Disease"/>
            <person name="Wu L."/>
            <person name="Ma J."/>
        </authorList>
    </citation>
    <scope>NUCLEOTIDE SEQUENCE [LARGE SCALE GENOMIC DNA]</scope>
    <source>
        <strain evidence="8">DFY41</strain>
    </source>
</reference>
<dbReference type="PROSITE" id="PS50850">
    <property type="entry name" value="MFS"/>
    <property type="match status" value="1"/>
</dbReference>
<dbReference type="InterPro" id="IPR020846">
    <property type="entry name" value="MFS_dom"/>
</dbReference>
<dbReference type="InterPro" id="IPR011701">
    <property type="entry name" value="MFS"/>
</dbReference>
<evidence type="ECO:0000256" key="4">
    <source>
        <dbReference type="ARBA" id="ARBA00023136"/>
    </source>
</evidence>
<dbReference type="Pfam" id="PF07690">
    <property type="entry name" value="MFS_1"/>
    <property type="match status" value="1"/>
</dbReference>
<feature type="transmembrane region" description="Helical" evidence="5">
    <location>
        <begin position="483"/>
        <end position="502"/>
    </location>
</feature>
<sequence>MLNNYIATALAAQREEQIVASVRRWGGAAGSSTRRDRRRPAVQVALRVVGSDRRRPDGRPPAAVFAATAAGALLVSLDVSVANALMPAIGHDFAGSDRAALSWVITVYAIVFASALVPAGRIADRVGRRRTYLGGLAVFAAGSLVCGVAPDLAVLLLGRALQGLGAAAASPASMGLLLAASGSRRRSDSAARWTGAAALGVCLGPLLGGVMTDLGDWRWAFLVNLPVAAVVAVSALVVLPETPRVPGRGLPDPVGAGMLAAAAALVSLVLAESADWGPVSVRTVACTAAAAALSWAFVSRSRRVREPLLRLTLLRDRNVASAAVVTGCYAAGFFAFLLTFMLFAVGHWRLSLVGAGASALVPGAVVVALTLLVGRITERAGHRLPLVIGASLMAGALLACAATLGGDHVQARWLLVGPVLGLGIGLCYPVLAGAAVHGLDPADLAAASALNQCTRQLGAAVGIAATVGVLGPDHVPDLARVQAAWLLAALFCAVAAAAAVLIPSARATKPLTTASLGPRADAWERCA</sequence>
<feature type="transmembrane region" description="Helical" evidence="5">
    <location>
        <begin position="217"/>
        <end position="238"/>
    </location>
</feature>
<evidence type="ECO:0000313" key="7">
    <source>
        <dbReference type="EMBL" id="MFC5175198.1"/>
    </source>
</evidence>
<comment type="caution">
    <text evidence="7">The sequence shown here is derived from an EMBL/GenBank/DDBJ whole genome shotgun (WGS) entry which is preliminary data.</text>
</comment>
<feature type="transmembrane region" description="Helical" evidence="5">
    <location>
        <begin position="276"/>
        <end position="298"/>
    </location>
</feature>
<feature type="transmembrane region" description="Helical" evidence="5">
    <location>
        <begin position="101"/>
        <end position="120"/>
    </location>
</feature>
<name>A0ABW0BDE2_9ACTN</name>
<evidence type="ECO:0000256" key="3">
    <source>
        <dbReference type="ARBA" id="ARBA00022989"/>
    </source>
</evidence>
<dbReference type="PANTHER" id="PTHR42718">
    <property type="entry name" value="MAJOR FACILITATOR SUPERFAMILY MULTIDRUG TRANSPORTER MFSC"/>
    <property type="match status" value="1"/>
</dbReference>
<feature type="transmembrane region" description="Helical" evidence="5">
    <location>
        <begin position="319"/>
        <end position="344"/>
    </location>
</feature>
<dbReference type="RefSeq" id="WP_378585581.1">
    <property type="nucleotide sequence ID" value="NZ_JBHSKD010000002.1"/>
</dbReference>
<proteinExistence type="predicted"/>
<dbReference type="Proteomes" id="UP001596087">
    <property type="component" value="Unassembled WGS sequence"/>
</dbReference>
<feature type="domain" description="Major facilitator superfamily (MFS) profile" evidence="6">
    <location>
        <begin position="64"/>
        <end position="506"/>
    </location>
</feature>
<keyword evidence="4 5" id="KW-0472">Membrane</keyword>
<dbReference type="InterPro" id="IPR005829">
    <property type="entry name" value="Sugar_transporter_CS"/>
</dbReference>
<dbReference type="SUPFAM" id="SSF103473">
    <property type="entry name" value="MFS general substrate transporter"/>
    <property type="match status" value="1"/>
</dbReference>
<feature type="transmembrane region" description="Helical" evidence="5">
    <location>
        <begin position="411"/>
        <end position="432"/>
    </location>
</feature>
<feature type="transmembrane region" description="Helical" evidence="5">
    <location>
        <begin position="132"/>
        <end position="157"/>
    </location>
</feature>
<dbReference type="EMBL" id="JBHSKD010000002">
    <property type="protein sequence ID" value="MFC5175198.1"/>
    <property type="molecule type" value="Genomic_DNA"/>
</dbReference>
<dbReference type="InterPro" id="IPR036259">
    <property type="entry name" value="MFS_trans_sf"/>
</dbReference>
<gene>
    <name evidence="7" type="ORF">ACFPGP_00860</name>
</gene>
<evidence type="ECO:0000256" key="5">
    <source>
        <dbReference type="SAM" id="Phobius"/>
    </source>
</evidence>
<feature type="transmembrane region" description="Helical" evidence="5">
    <location>
        <begin position="63"/>
        <end position="89"/>
    </location>
</feature>
<keyword evidence="2 5" id="KW-0812">Transmembrane</keyword>